<evidence type="ECO:0000313" key="2">
    <source>
        <dbReference type="Proteomes" id="UP000035682"/>
    </source>
</evidence>
<dbReference type="WBParaSite" id="SRAE_0000028400.1">
    <property type="protein sequence ID" value="SRAE_0000028400.1"/>
    <property type="gene ID" value="WBGene00256026"/>
</dbReference>
<dbReference type="Proteomes" id="UP000035682">
    <property type="component" value="Unplaced"/>
</dbReference>
<gene>
    <name evidence="1 3 4" type="ORF">SRAE_0000028400</name>
</gene>
<reference evidence="2" key="1">
    <citation type="submission" date="2014-09" db="EMBL/GenBank/DDBJ databases">
        <authorList>
            <person name="Martin A.A."/>
        </authorList>
    </citation>
    <scope>NUCLEOTIDE SEQUENCE</scope>
    <source>
        <strain evidence="2">ED321</strain>
    </source>
</reference>
<proteinExistence type="predicted"/>
<dbReference type="RefSeq" id="XP_024500365.1">
    <property type="nucleotide sequence ID" value="XM_024646155.1"/>
</dbReference>
<dbReference type="GeneID" id="36373524"/>
<reference evidence="1" key="2">
    <citation type="submission" date="2014-09" db="EMBL/GenBank/DDBJ databases">
        <authorList>
            <person name="Aslett A.Martin."/>
        </authorList>
    </citation>
    <scope>NUCLEOTIDE SEQUENCE</scope>
    <source>
        <strain evidence="1">ED321 Heterogonic</strain>
    </source>
</reference>
<evidence type="ECO:0000313" key="1">
    <source>
        <dbReference type="EMBL" id="CEF61156.1"/>
    </source>
</evidence>
<evidence type="ECO:0000313" key="3">
    <source>
        <dbReference type="WBParaSite" id="SRAE_0000028400.1"/>
    </source>
</evidence>
<dbReference type="EMBL" id="LN609405">
    <property type="protein sequence ID" value="CEF61156.1"/>
    <property type="molecule type" value="Genomic_DNA"/>
</dbReference>
<protein>
    <submittedName>
        <fullName evidence="1 3">Uncharacterized protein</fullName>
    </submittedName>
</protein>
<dbReference type="CTD" id="36373524"/>
<sequence length="134" mass="16008">MEIEGDSVDIFEIFLEIQKIHLEDSEGFSERRFKAKDSEDSEGRFKAKDSEGRFKVKDSEGRFKGEKIQCKKIQKEDSMKKIQWMKIQKRRFKIKDSMDEDSKGRFKIKDSMKKIQWIKLIQKEDSNGRMNGFK</sequence>
<reference evidence="3" key="3">
    <citation type="submission" date="2020-12" db="UniProtKB">
        <authorList>
            <consortium name="WormBaseParasite"/>
        </authorList>
    </citation>
    <scope>IDENTIFICATION</scope>
</reference>
<dbReference type="WormBase" id="SRAE_0000028400">
    <property type="protein sequence ID" value="SRP07047"/>
    <property type="gene ID" value="WBGene00256026"/>
</dbReference>
<organism evidence="1">
    <name type="scientific">Strongyloides ratti</name>
    <name type="common">Parasitic roundworm</name>
    <dbReference type="NCBI Taxonomy" id="34506"/>
    <lineage>
        <taxon>Eukaryota</taxon>
        <taxon>Metazoa</taxon>
        <taxon>Ecdysozoa</taxon>
        <taxon>Nematoda</taxon>
        <taxon>Chromadorea</taxon>
        <taxon>Rhabditida</taxon>
        <taxon>Tylenchina</taxon>
        <taxon>Panagrolaimomorpha</taxon>
        <taxon>Strongyloidoidea</taxon>
        <taxon>Strongyloididae</taxon>
        <taxon>Strongyloides</taxon>
    </lineage>
</organism>
<dbReference type="AlphaFoldDB" id="A0A090KUS1"/>
<accession>A0A090KUS1</accession>
<name>A0A090KUS1_STRRB</name>
<evidence type="ECO:0000313" key="4">
    <source>
        <dbReference type="WormBase" id="SRAE_0000028400"/>
    </source>
</evidence>
<keyword evidence="2" id="KW-1185">Reference proteome</keyword>